<dbReference type="InterPro" id="IPR016117">
    <property type="entry name" value="ArgJ-like_dom_sf"/>
</dbReference>
<feature type="chain" id="PRO_5023257295" description="Arginine biosynthesis bifunctional protein ArgJ beta chain" evidence="10">
    <location>
        <begin position="209"/>
        <end position="435"/>
    </location>
</feature>
<comment type="PTM">
    <text evidence="10">The alpha and beta chains are autoproteolytically processed from a single precursor protein within the mitochondrion.</text>
</comment>
<evidence type="ECO:0000256" key="3">
    <source>
        <dbReference type="ARBA" id="ARBA00022571"/>
    </source>
</evidence>
<dbReference type="OrthoDB" id="2017946at2759"/>
<keyword evidence="8 10" id="KW-0511">Multifunctional enzyme</keyword>
<comment type="catalytic activity">
    <reaction evidence="10">
        <text>L-glutamate + acetyl-CoA = N-acetyl-L-glutamate + CoA + H(+)</text>
        <dbReference type="Rhea" id="RHEA:24292"/>
        <dbReference type="ChEBI" id="CHEBI:15378"/>
        <dbReference type="ChEBI" id="CHEBI:29985"/>
        <dbReference type="ChEBI" id="CHEBI:44337"/>
        <dbReference type="ChEBI" id="CHEBI:57287"/>
        <dbReference type="ChEBI" id="CHEBI:57288"/>
        <dbReference type="EC" id="2.3.1.1"/>
    </reaction>
</comment>
<comment type="subunit">
    <text evidence="10">Heterodimer of an alpha and a beta chain.</text>
</comment>
<comment type="subcellular location">
    <subcellularLocation>
        <location evidence="1 10">Mitochondrion matrix</location>
    </subcellularLocation>
</comment>
<gene>
    <name evidence="11" type="ORF">AW171_hschr42813</name>
</gene>
<comment type="similarity">
    <text evidence="2 10">Belongs to the ArgJ family.</text>
</comment>
<dbReference type="CDD" id="cd02152">
    <property type="entry name" value="OAT"/>
    <property type="match status" value="1"/>
</dbReference>
<keyword evidence="9 10" id="KW-0012">Acyltransferase</keyword>
<feature type="binding site" evidence="10">
    <location>
        <position position="295"/>
    </location>
    <ligand>
        <name>substrate</name>
    </ligand>
</feature>
<dbReference type="Gene3D" id="3.10.20.340">
    <property type="entry name" value="ArgJ beta chain, C-terminal domain"/>
    <property type="match status" value="1"/>
</dbReference>
<feature type="site" description="Involved in the stabilization of negative charge on the oxyanion by the formation of the oxyanion hole" evidence="10">
    <location>
        <position position="129"/>
    </location>
</feature>
<dbReference type="GeneID" id="28724160"/>
<dbReference type="Proteomes" id="UP000243052">
    <property type="component" value="Chromosome iv"/>
</dbReference>
<comment type="function">
    <text evidence="10">Catalyzes two activities which are involved in the cyclic version of arginine biosynthesis: the synthesis of acetylglutamate from glutamate and acetyl-CoA, and of ornithine by transacetylation between acetylornithine and glutamate.</text>
</comment>
<dbReference type="EC" id="2.3.1.1" evidence="10"/>
<dbReference type="EMBL" id="CP014244">
    <property type="protein sequence ID" value="AMD20892.1"/>
    <property type="molecule type" value="Genomic_DNA"/>
</dbReference>
<evidence type="ECO:0000256" key="9">
    <source>
        <dbReference type="ARBA" id="ARBA00023315"/>
    </source>
</evidence>
<feature type="site" description="Cleavage; by autolysis" evidence="10">
    <location>
        <begin position="208"/>
        <end position="209"/>
    </location>
</feature>
<dbReference type="FunFam" id="3.30.2330.10:FF:000001">
    <property type="entry name" value="Arginine biosynthesis bifunctional protein ArgJ, mitochondrial"/>
    <property type="match status" value="1"/>
</dbReference>
<dbReference type="FunFam" id="3.10.20.340:FF:000002">
    <property type="entry name" value="Arginine biosynthesis bifunctional protein ArgJ, mitochondrial"/>
    <property type="match status" value="1"/>
</dbReference>
<evidence type="ECO:0000256" key="10">
    <source>
        <dbReference type="HAMAP-Rule" id="MF_03124"/>
    </source>
</evidence>
<dbReference type="GO" id="GO:0005759">
    <property type="term" value="C:mitochondrial matrix"/>
    <property type="evidence" value="ECO:0007669"/>
    <property type="project" value="UniProtKB-SubCell"/>
</dbReference>
<name>A0A0X8HSZ4_9SACH</name>
<protein>
    <recommendedName>
        <fullName evidence="10">Arginine biosynthesis bifunctional protein ArgJ, mitochondrial</fullName>
    </recommendedName>
    <domain>
        <recommendedName>
            <fullName evidence="10">Glutamate N-acetyltransferase</fullName>
            <shortName evidence="10">GAT</shortName>
            <ecNumber evidence="10">2.3.1.35</ecNumber>
        </recommendedName>
        <alternativeName>
            <fullName evidence="10">Ornithine acetyltransferase</fullName>
            <shortName evidence="10">OATase</shortName>
        </alternativeName>
        <alternativeName>
            <fullName evidence="10">Ornithine transacetylase</fullName>
        </alternativeName>
    </domain>
    <domain>
        <recommendedName>
            <fullName evidence="10">Amino-acid acetyltransferase</fullName>
            <ecNumber evidence="10">2.3.1.1</ecNumber>
        </recommendedName>
        <alternativeName>
            <fullName evidence="10">N-acetylglutamate synthase</fullName>
            <shortName evidence="10">AGS</shortName>
        </alternativeName>
    </domain>
    <component>
        <recommendedName>
            <fullName evidence="10">Arginine biosynthesis bifunctional protein ArgJ alpha chain</fullName>
        </recommendedName>
    </component>
    <component>
        <recommendedName>
            <fullName evidence="10">Arginine biosynthesis bifunctional protein ArgJ beta chain</fullName>
        </recommendedName>
    </component>
</protein>
<feature type="binding site" evidence="10">
    <location>
        <position position="209"/>
    </location>
    <ligand>
        <name>substrate</name>
    </ligand>
</feature>
<feature type="binding site" evidence="10">
    <location>
        <position position="198"/>
    </location>
    <ligand>
        <name>substrate</name>
    </ligand>
</feature>
<dbReference type="PANTHER" id="PTHR23100:SF0">
    <property type="entry name" value="ARGININE BIOSYNTHESIS BIFUNCTIONAL PROTEIN ARGJ, MITOCHONDRIAL"/>
    <property type="match status" value="1"/>
</dbReference>
<feature type="binding site" evidence="10">
    <location>
        <position position="435"/>
    </location>
    <ligand>
        <name>substrate</name>
    </ligand>
</feature>
<sequence length="435" mass="46925">MVDKYASWVPSSGVFPKGFKVGSIATNVKKNGELDLGIIYNTHQHPPESSLTSTAAAVFTTNRFQAAPILISKHVLEATGGKGIDTIVINSGCANAVTGEAGNQDAKELVEHINRKTSKANSTLMMSTGVIGQRLSVDKISNGIDRLFEENNVSFGDAFESWLNLAKAITTTDTFPKLTSGEFTLSNGVSYRLVGVAKGAGMICPNMATMLGFIGCDLPIASSALQNIVRYAVDRSFNCISVDGDMSTNDTVYMVSNGAVETDVIEEGSTDFYKVRDQVVAFSQQLARLIVRDGEGATKFVSITVKDALTFEDAKIIARSISNSMLVKCALNGGDANWGRFLCAIGYAQLQNVQSLDLEKISVSLVGSEEEEPSKLDLVLNGVPELQLDEEKATELITRDDIKIMVSLGTGVEECTFWTCDLSHEYININADYRT</sequence>
<evidence type="ECO:0000256" key="6">
    <source>
        <dbReference type="ARBA" id="ARBA00022813"/>
    </source>
</evidence>
<dbReference type="InterPro" id="IPR042195">
    <property type="entry name" value="ArgJ_beta_C"/>
</dbReference>
<keyword evidence="7 10" id="KW-0496">Mitochondrion</keyword>
<feature type="active site" description="Nucleophile" evidence="10">
    <location>
        <position position="209"/>
    </location>
</feature>
<dbReference type="NCBIfam" id="TIGR00120">
    <property type="entry name" value="ArgJ"/>
    <property type="match status" value="1"/>
</dbReference>
<dbReference type="SUPFAM" id="SSF56266">
    <property type="entry name" value="DmpA/ArgJ-like"/>
    <property type="match status" value="1"/>
</dbReference>
<dbReference type="GO" id="GO:0004042">
    <property type="term" value="F:L-glutamate N-acetyltransferase activity"/>
    <property type="evidence" value="ECO:0007669"/>
    <property type="project" value="UniProtKB-UniRule"/>
</dbReference>
<dbReference type="EC" id="2.3.1.35" evidence="10"/>
<dbReference type="Pfam" id="PF01960">
    <property type="entry name" value="ArgJ"/>
    <property type="match status" value="1"/>
</dbReference>
<keyword evidence="3 10" id="KW-0055">Arginine biosynthesis</keyword>
<evidence type="ECO:0000256" key="7">
    <source>
        <dbReference type="ARBA" id="ARBA00023128"/>
    </source>
</evidence>
<evidence type="ECO:0000256" key="8">
    <source>
        <dbReference type="ARBA" id="ARBA00023268"/>
    </source>
</evidence>
<keyword evidence="6 10" id="KW-0068">Autocatalytic cleavage</keyword>
<feature type="binding site" evidence="10">
    <location>
        <position position="171"/>
    </location>
    <ligand>
        <name>substrate</name>
    </ligand>
</feature>
<dbReference type="InterPro" id="IPR002813">
    <property type="entry name" value="Arg_biosynth_ArgJ"/>
</dbReference>
<comment type="pathway">
    <text evidence="10">Amino-acid biosynthesis; L-arginine biosynthesis; L-ornithine and N-acetyl-L-glutamate from L-glutamate and N(2)-acetyl-L-ornithine (cyclic): step 1/1.</text>
</comment>
<proteinExistence type="inferred from homology"/>
<dbReference type="GO" id="GO:0006526">
    <property type="term" value="P:L-arginine biosynthetic process"/>
    <property type="evidence" value="ECO:0007669"/>
    <property type="project" value="UniProtKB-UniRule"/>
</dbReference>
<dbReference type="Gene3D" id="3.30.2330.10">
    <property type="entry name" value="arginine biosynthesis bifunctional protein suprefamily"/>
    <property type="match status" value="1"/>
</dbReference>
<dbReference type="Gene3D" id="3.60.70.12">
    <property type="entry name" value="L-amino peptidase D-ALA esterase/amidase"/>
    <property type="match status" value="1"/>
</dbReference>
<dbReference type="AlphaFoldDB" id="A0A0X8HSZ4"/>
<feature type="binding site" evidence="10">
    <location>
        <position position="430"/>
    </location>
    <ligand>
        <name>substrate</name>
    </ligand>
</feature>
<evidence type="ECO:0000256" key="5">
    <source>
        <dbReference type="ARBA" id="ARBA00022679"/>
    </source>
</evidence>
<evidence type="ECO:0000313" key="12">
    <source>
        <dbReference type="Proteomes" id="UP000243052"/>
    </source>
</evidence>
<evidence type="ECO:0000256" key="4">
    <source>
        <dbReference type="ARBA" id="ARBA00022605"/>
    </source>
</evidence>
<feature type="site" description="Involved in the stabilization of negative charge on the oxyanion by the formation of the oxyanion hole" evidence="10">
    <location>
        <position position="128"/>
    </location>
</feature>
<feature type="chain" id="PRO_5023257294" description="Arginine biosynthesis bifunctional protein ArgJ alpha chain" evidence="10">
    <location>
        <begin position="1"/>
        <end position="208"/>
    </location>
</feature>
<dbReference type="PANTHER" id="PTHR23100">
    <property type="entry name" value="ARGININE BIOSYNTHESIS BIFUNCTIONAL PROTEIN ARGJ"/>
    <property type="match status" value="1"/>
</dbReference>
<dbReference type="HAMAP" id="MF_01106">
    <property type="entry name" value="ArgJ"/>
    <property type="match status" value="1"/>
</dbReference>
<dbReference type="STRING" id="45286.A0A0X8HSZ4"/>
<organism evidence="11 12">
    <name type="scientific">Eremothecium sinecaudum</name>
    <dbReference type="NCBI Taxonomy" id="45286"/>
    <lineage>
        <taxon>Eukaryota</taxon>
        <taxon>Fungi</taxon>
        <taxon>Dikarya</taxon>
        <taxon>Ascomycota</taxon>
        <taxon>Saccharomycotina</taxon>
        <taxon>Saccharomycetes</taxon>
        <taxon>Saccharomycetales</taxon>
        <taxon>Saccharomycetaceae</taxon>
        <taxon>Eremothecium</taxon>
    </lineage>
</organism>
<dbReference type="RefSeq" id="XP_017987888.1">
    <property type="nucleotide sequence ID" value="XM_018132399.1"/>
</dbReference>
<keyword evidence="5 10" id="KW-0808">Transferase</keyword>
<keyword evidence="12" id="KW-1185">Reference proteome</keyword>
<evidence type="ECO:0000256" key="1">
    <source>
        <dbReference type="ARBA" id="ARBA00004305"/>
    </source>
</evidence>
<accession>A0A0X8HSZ4</accession>
<dbReference type="GO" id="GO:0006592">
    <property type="term" value="P:ornithine biosynthetic process"/>
    <property type="evidence" value="ECO:0007669"/>
    <property type="project" value="TreeGrafter"/>
</dbReference>
<comment type="catalytic activity">
    <reaction evidence="10">
        <text>N(2)-acetyl-L-ornithine + L-glutamate = N-acetyl-L-glutamate + L-ornithine</text>
        <dbReference type="Rhea" id="RHEA:15349"/>
        <dbReference type="ChEBI" id="CHEBI:29985"/>
        <dbReference type="ChEBI" id="CHEBI:44337"/>
        <dbReference type="ChEBI" id="CHEBI:46911"/>
        <dbReference type="ChEBI" id="CHEBI:57805"/>
        <dbReference type="EC" id="2.3.1.35"/>
    </reaction>
</comment>
<comment type="pathway">
    <text evidence="10">Amino-acid biosynthesis; L-arginine biosynthesis; N(2)-acetyl-L-ornithine from L-glutamate: step 1/4.</text>
</comment>
<evidence type="ECO:0000313" key="11">
    <source>
        <dbReference type="EMBL" id="AMD20892.1"/>
    </source>
</evidence>
<evidence type="ECO:0000256" key="2">
    <source>
        <dbReference type="ARBA" id="ARBA00006774"/>
    </source>
</evidence>
<dbReference type="UniPathway" id="UPA00068">
    <property type="reaction ID" value="UER00106"/>
</dbReference>
<dbReference type="NCBIfam" id="NF003802">
    <property type="entry name" value="PRK05388.1"/>
    <property type="match status" value="1"/>
</dbReference>
<reference evidence="11 12" key="1">
    <citation type="submission" date="2016-01" db="EMBL/GenBank/DDBJ databases">
        <title>Genome sequence of the yeast Holleya sinecauda.</title>
        <authorList>
            <person name="Dietrich F.S."/>
        </authorList>
    </citation>
    <scope>NUCLEOTIDE SEQUENCE [LARGE SCALE GENOMIC DNA]</scope>
    <source>
        <strain evidence="11 12">ATCC 58844</strain>
    </source>
</reference>
<dbReference type="GO" id="GO:0004358">
    <property type="term" value="F:L-glutamate N-acetyltransferase activity, acting on acetyl-L-ornithine as donor"/>
    <property type="evidence" value="ECO:0007669"/>
    <property type="project" value="UniProtKB-UniRule"/>
</dbReference>
<keyword evidence="4 10" id="KW-0028">Amino-acid biosynthesis</keyword>